<evidence type="ECO:0000256" key="7">
    <source>
        <dbReference type="ARBA" id="ARBA00023136"/>
    </source>
</evidence>
<feature type="transmembrane region" description="Helical" evidence="9">
    <location>
        <begin position="259"/>
        <end position="283"/>
    </location>
</feature>
<evidence type="ECO:0000256" key="9">
    <source>
        <dbReference type="SAM" id="Phobius"/>
    </source>
</evidence>
<proteinExistence type="inferred from homology"/>
<feature type="region of interest" description="Disordered" evidence="8">
    <location>
        <begin position="326"/>
        <end position="359"/>
    </location>
</feature>
<sequence>MSTANPRPDAPASPTEPAPDLAPALDRRGLVGGIGAYTLWGLLPLYFPLMAPAGAVEIIAHRIVWSLAFCALLLAVTRGWRPFLTVLRSGRTLALLTAAALLLAVNWLVFVYGILTDHVVDAALGYYINPIVVVTLAVLVLHERLRPAQWVALGFGAAAVVVIAVGYGRVPWIALTLAGSFGAYGLLKNRVGRTVTAVPGLAAETLVLTPLALGYLVWLHAAGLGAFGAHGTAHTLALVGSGVVTAVPLVLFNTAARRLPLSLVGLLQYIAPTLQLVIGVAVLHEHMPAARWWGFGLVWVALVLLAVDGARQGHVDRLARRAATAGATAGAGADSGGGGGTGRPTGAADRAVRPDDATT</sequence>
<dbReference type="EMBL" id="JACHVX010000002">
    <property type="protein sequence ID" value="MBB2922485.1"/>
    <property type="molecule type" value="Genomic_DNA"/>
</dbReference>
<feature type="transmembrane region" description="Helical" evidence="9">
    <location>
        <begin position="124"/>
        <end position="141"/>
    </location>
</feature>
<keyword evidence="3" id="KW-0813">Transport</keyword>
<evidence type="ECO:0000256" key="8">
    <source>
        <dbReference type="SAM" id="MobiDB-lite"/>
    </source>
</evidence>
<feature type="transmembrane region" description="Helical" evidence="9">
    <location>
        <begin position="29"/>
        <end position="47"/>
    </location>
</feature>
<comment type="subcellular location">
    <subcellularLocation>
        <location evidence="1">Cell membrane</location>
        <topology evidence="1">Multi-pass membrane protein</topology>
    </subcellularLocation>
</comment>
<evidence type="ECO:0000259" key="10">
    <source>
        <dbReference type="Pfam" id="PF00892"/>
    </source>
</evidence>
<feature type="compositionally biased region" description="Pro residues" evidence="8">
    <location>
        <begin position="8"/>
        <end position="17"/>
    </location>
</feature>
<evidence type="ECO:0000256" key="3">
    <source>
        <dbReference type="ARBA" id="ARBA00022448"/>
    </source>
</evidence>
<feature type="transmembrane region" description="Helical" evidence="9">
    <location>
        <begin position="148"/>
        <end position="166"/>
    </location>
</feature>
<dbReference type="Proteomes" id="UP000518206">
    <property type="component" value="Unassembled WGS sequence"/>
</dbReference>
<evidence type="ECO:0000313" key="12">
    <source>
        <dbReference type="Proteomes" id="UP000518206"/>
    </source>
</evidence>
<reference evidence="11 12" key="2">
    <citation type="submission" date="2020-08" db="EMBL/GenBank/DDBJ databases">
        <authorList>
            <person name="Partida-Martinez L."/>
            <person name="Huntemann M."/>
            <person name="Clum A."/>
            <person name="Wang J."/>
            <person name="Palaniappan K."/>
            <person name="Ritter S."/>
            <person name="Chen I.-M."/>
            <person name="Stamatis D."/>
            <person name="Reddy T."/>
            <person name="O'Malley R."/>
            <person name="Daum C."/>
            <person name="Shapiro N."/>
            <person name="Ivanova N."/>
            <person name="Kyrpides N."/>
            <person name="Woyke T."/>
        </authorList>
    </citation>
    <scope>NUCLEOTIDE SEQUENCE [LARGE SCALE GENOMIC DNA]</scope>
    <source>
        <strain evidence="11 12">RAS26</strain>
    </source>
</reference>
<evidence type="ECO:0000256" key="4">
    <source>
        <dbReference type="ARBA" id="ARBA00022475"/>
    </source>
</evidence>
<evidence type="ECO:0000256" key="1">
    <source>
        <dbReference type="ARBA" id="ARBA00004651"/>
    </source>
</evidence>
<dbReference type="InterPro" id="IPR037185">
    <property type="entry name" value="EmrE-like"/>
</dbReference>
<dbReference type="NCBIfam" id="TIGR00688">
    <property type="entry name" value="rarD"/>
    <property type="match status" value="1"/>
</dbReference>
<feature type="region of interest" description="Disordered" evidence="8">
    <location>
        <begin position="1"/>
        <end position="23"/>
    </location>
</feature>
<feature type="transmembrane region" description="Helical" evidence="9">
    <location>
        <begin position="201"/>
        <end position="221"/>
    </location>
</feature>
<accession>A0A7W4UE11</accession>
<feature type="transmembrane region" description="Helical" evidence="9">
    <location>
        <begin position="172"/>
        <end position="189"/>
    </location>
</feature>
<dbReference type="Pfam" id="PF00892">
    <property type="entry name" value="EamA"/>
    <property type="match status" value="1"/>
</dbReference>
<feature type="compositionally biased region" description="Basic and acidic residues" evidence="8">
    <location>
        <begin position="350"/>
        <end position="359"/>
    </location>
</feature>
<dbReference type="GO" id="GO:0005886">
    <property type="term" value="C:plasma membrane"/>
    <property type="evidence" value="ECO:0007669"/>
    <property type="project" value="UniProtKB-SubCell"/>
</dbReference>
<keyword evidence="7 9" id="KW-0472">Membrane</keyword>
<organism evidence="11 12">
    <name type="scientific">Cellulomonas cellasea</name>
    <dbReference type="NCBI Taxonomy" id="43670"/>
    <lineage>
        <taxon>Bacteria</taxon>
        <taxon>Bacillati</taxon>
        <taxon>Actinomycetota</taxon>
        <taxon>Actinomycetes</taxon>
        <taxon>Micrococcales</taxon>
        <taxon>Cellulomonadaceae</taxon>
        <taxon>Cellulomonas</taxon>
    </lineage>
</organism>
<feature type="transmembrane region" description="Helical" evidence="9">
    <location>
        <begin position="233"/>
        <end position="252"/>
    </location>
</feature>
<dbReference type="PANTHER" id="PTHR22911:SF137">
    <property type="entry name" value="SOLUTE CARRIER FAMILY 35 MEMBER G2-RELATED"/>
    <property type="match status" value="1"/>
</dbReference>
<evidence type="ECO:0000256" key="6">
    <source>
        <dbReference type="ARBA" id="ARBA00022989"/>
    </source>
</evidence>
<comment type="caution">
    <text evidence="11">The sequence shown here is derived from an EMBL/GenBank/DDBJ whole genome shotgun (WGS) entry which is preliminary data.</text>
</comment>
<dbReference type="RefSeq" id="WP_396036524.1">
    <property type="nucleotide sequence ID" value="NZ_JACHVX010000002.1"/>
</dbReference>
<comment type="similarity">
    <text evidence="2">Belongs to the EamA transporter family.</text>
</comment>
<name>A0A7W4UE11_9CELL</name>
<feature type="transmembrane region" description="Helical" evidence="9">
    <location>
        <begin position="289"/>
        <end position="307"/>
    </location>
</feature>
<feature type="compositionally biased region" description="Gly residues" evidence="8">
    <location>
        <begin position="333"/>
        <end position="343"/>
    </location>
</feature>
<feature type="transmembrane region" description="Helical" evidence="9">
    <location>
        <begin position="59"/>
        <end position="80"/>
    </location>
</feature>
<gene>
    <name evidence="11" type="ORF">FHR80_001397</name>
</gene>
<keyword evidence="4" id="KW-1003">Cell membrane</keyword>
<keyword evidence="6 9" id="KW-1133">Transmembrane helix</keyword>
<dbReference type="AlphaFoldDB" id="A0A7W4UE11"/>
<evidence type="ECO:0000256" key="5">
    <source>
        <dbReference type="ARBA" id="ARBA00022692"/>
    </source>
</evidence>
<reference evidence="11 12" key="1">
    <citation type="submission" date="2020-08" db="EMBL/GenBank/DDBJ databases">
        <title>The Agave Microbiome: Exploring the role of microbial communities in plant adaptations to desert environments.</title>
        <authorList>
            <person name="Partida-Martinez L.P."/>
        </authorList>
    </citation>
    <scope>NUCLEOTIDE SEQUENCE [LARGE SCALE GENOMIC DNA]</scope>
    <source>
        <strain evidence="11 12">RAS26</strain>
    </source>
</reference>
<feature type="domain" description="EamA" evidence="10">
    <location>
        <begin position="28"/>
        <end position="164"/>
    </location>
</feature>
<keyword evidence="5 9" id="KW-0812">Transmembrane</keyword>
<evidence type="ECO:0000313" key="11">
    <source>
        <dbReference type="EMBL" id="MBB2922485.1"/>
    </source>
</evidence>
<feature type="transmembrane region" description="Helical" evidence="9">
    <location>
        <begin position="92"/>
        <end position="112"/>
    </location>
</feature>
<protein>
    <submittedName>
        <fullName evidence="11">Chloramphenicol-sensitive protein RarD</fullName>
    </submittedName>
</protein>
<dbReference type="PANTHER" id="PTHR22911">
    <property type="entry name" value="ACYL-MALONYL CONDENSING ENZYME-RELATED"/>
    <property type="match status" value="1"/>
</dbReference>
<dbReference type="InterPro" id="IPR004626">
    <property type="entry name" value="RarD"/>
</dbReference>
<evidence type="ECO:0000256" key="2">
    <source>
        <dbReference type="ARBA" id="ARBA00007362"/>
    </source>
</evidence>
<dbReference type="InterPro" id="IPR000620">
    <property type="entry name" value="EamA_dom"/>
</dbReference>
<dbReference type="SUPFAM" id="SSF103481">
    <property type="entry name" value="Multidrug resistance efflux transporter EmrE"/>
    <property type="match status" value="2"/>
</dbReference>